<feature type="transmembrane region" description="Helical" evidence="1">
    <location>
        <begin position="82"/>
        <end position="103"/>
    </location>
</feature>
<dbReference type="RefSeq" id="WP_075071207.1">
    <property type="nucleotide sequence ID" value="NZ_LGCM01000046.1"/>
</dbReference>
<feature type="transmembrane region" description="Helical" evidence="1">
    <location>
        <begin position="347"/>
        <end position="365"/>
    </location>
</feature>
<feature type="transmembrane region" description="Helical" evidence="1">
    <location>
        <begin position="423"/>
        <end position="451"/>
    </location>
</feature>
<reference evidence="2 3" key="1">
    <citation type="submission" date="2015-07" db="EMBL/GenBank/DDBJ databases">
        <title>Genome sequence of Levilinea saccharolytica DSM 16555.</title>
        <authorList>
            <person name="Hemp J."/>
            <person name="Ward L.M."/>
            <person name="Pace L.A."/>
            <person name="Fischer W.W."/>
        </authorList>
    </citation>
    <scope>NUCLEOTIDE SEQUENCE [LARGE SCALE GENOMIC DNA]</scope>
    <source>
        <strain evidence="2 3">KIBI-1</strain>
    </source>
</reference>
<evidence type="ECO:0000313" key="3">
    <source>
        <dbReference type="Proteomes" id="UP000050501"/>
    </source>
</evidence>
<feature type="transmembrane region" description="Helical" evidence="1">
    <location>
        <begin position="471"/>
        <end position="490"/>
    </location>
</feature>
<feature type="transmembrane region" description="Helical" evidence="1">
    <location>
        <begin position="399"/>
        <end position="416"/>
    </location>
</feature>
<dbReference type="STRING" id="229921.ADN01_13595"/>
<protein>
    <recommendedName>
        <fullName evidence="4">Glycosyltransferase RgtA/B/C/D-like domain-containing protein</fullName>
    </recommendedName>
</protein>
<feature type="transmembrane region" description="Helical" evidence="1">
    <location>
        <begin position="613"/>
        <end position="631"/>
    </location>
</feature>
<gene>
    <name evidence="2" type="ORF">ADN01_13595</name>
</gene>
<proteinExistence type="predicted"/>
<feature type="transmembrane region" description="Helical" evidence="1">
    <location>
        <begin position="241"/>
        <end position="263"/>
    </location>
</feature>
<dbReference type="EMBL" id="LGCM01000046">
    <property type="protein sequence ID" value="KPL79721.1"/>
    <property type="molecule type" value="Genomic_DNA"/>
</dbReference>
<feature type="transmembrane region" description="Helical" evidence="1">
    <location>
        <begin position="36"/>
        <end position="62"/>
    </location>
</feature>
<evidence type="ECO:0000313" key="2">
    <source>
        <dbReference type="EMBL" id="KPL79721.1"/>
    </source>
</evidence>
<feature type="transmembrane region" description="Helical" evidence="1">
    <location>
        <begin position="377"/>
        <end position="393"/>
    </location>
</feature>
<evidence type="ECO:0000256" key="1">
    <source>
        <dbReference type="SAM" id="Phobius"/>
    </source>
</evidence>
<feature type="transmembrane region" description="Helical" evidence="1">
    <location>
        <begin position="586"/>
        <end position="606"/>
    </location>
</feature>
<organism evidence="2 3">
    <name type="scientific">Levilinea saccharolytica</name>
    <dbReference type="NCBI Taxonomy" id="229921"/>
    <lineage>
        <taxon>Bacteria</taxon>
        <taxon>Bacillati</taxon>
        <taxon>Chloroflexota</taxon>
        <taxon>Anaerolineae</taxon>
        <taxon>Anaerolineales</taxon>
        <taxon>Anaerolineaceae</taxon>
        <taxon>Levilinea</taxon>
    </lineage>
</organism>
<feature type="transmembrane region" description="Helical" evidence="1">
    <location>
        <begin position="139"/>
        <end position="158"/>
    </location>
</feature>
<evidence type="ECO:0008006" key="4">
    <source>
        <dbReference type="Google" id="ProtNLM"/>
    </source>
</evidence>
<name>A0A0P6XBW3_9CHLR</name>
<dbReference type="AlphaFoldDB" id="A0A0P6XBW3"/>
<keyword evidence="1" id="KW-1133">Transmembrane helix</keyword>
<dbReference type="Proteomes" id="UP000050501">
    <property type="component" value="Unassembled WGS sequence"/>
</dbReference>
<feature type="transmembrane region" description="Helical" evidence="1">
    <location>
        <begin position="215"/>
        <end position="234"/>
    </location>
</feature>
<keyword evidence="1" id="KW-0472">Membrane</keyword>
<accession>A0A0P6XBW3</accession>
<feature type="transmembrane region" description="Helical" evidence="1">
    <location>
        <begin position="170"/>
        <end position="195"/>
    </location>
</feature>
<comment type="caution">
    <text evidence="2">The sequence shown here is derived from an EMBL/GenBank/DDBJ whole genome shotgun (WGS) entry which is preliminary data.</text>
</comment>
<keyword evidence="3" id="KW-1185">Reference proteome</keyword>
<keyword evidence="1" id="KW-0812">Transmembrane</keyword>
<sequence length="636" mass="69930">MRKGGGLSLLLGLSALEGLAAVVWLLREPSEGGGLILGYSAVRLGAAAAVLAAVGGLAALAWRAARSPQLAEELEGRLGPRVWGWGLALLAAAALWAALGWALSRPLSFETTQILARPGDWAPRLYQLGASAFGRFLPLWVWGLAVMVQTLLFLGLRFPAQITAQARAGGLLRGLLAAALLGSVGFHWIVLVFRLETFLRVPGWKWYFYEKPLDSRAWIIFGVLLLGSFALALWAGSRPRLGWAGLLLLAGWAAAAQISFGFIEGGGFESLRVKYADGVFSRYAQAAAAQPSLPQALREYEARYGDDWYLGTKPPGVLLTYIGLERLANAGQPQADRETRFLRLTRLKAYAFPFLAGLSLVLLTLLARRLGALKGEALAALLLFSCPSFLLIPTFLDNALYPLLFLGGLLLAGWGMRRASVEIMFLLGAYIYVCLYLSFSLLPLAALAGGWVVLDGWLNRRTRPLTVTLRMLLWLGAGMLVADMAFRWLLDYDIWQRYQTAMLNHRRAKDYVPGLEQTLRSLRLNNTEMLTWSGYPLVILFLANTARTVWTFVRRRAGAADSLLAAAWVTYAALNVGGQTDGEVQRLWLFLVPLVCLYAAREICALCKHPSRAAAWLVGVQLLTALWIFHWQDFYG</sequence>